<dbReference type="PANTHER" id="PTHR45614:SF266">
    <property type="entry name" value="TRANSCRIPTION FACTOR MYB3R-4"/>
    <property type="match status" value="1"/>
</dbReference>
<gene>
    <name evidence="8" type="ORF">F511_07027</name>
</gene>
<dbReference type="Proteomes" id="UP000250235">
    <property type="component" value="Unassembled WGS sequence"/>
</dbReference>
<evidence type="ECO:0000256" key="3">
    <source>
        <dbReference type="ARBA" id="ARBA00023125"/>
    </source>
</evidence>
<comment type="subcellular location">
    <subcellularLocation>
        <location evidence="1">Nucleus</location>
    </subcellularLocation>
</comment>
<proteinExistence type="predicted"/>
<dbReference type="CDD" id="cd00167">
    <property type="entry name" value="SANT"/>
    <property type="match status" value="2"/>
</dbReference>
<sequence length="960" mass="106438">MLHELRAAECFKDRTDVQCLHRWQKVLNPELVKGPWSKEEDEIMTELVKKYGPKKWSTIAQHLPGRIGKQCRERWHNHLNPNINKEAWTQDEELALIHAHQIYGNKWAELTKFLPGRTDNAIKNHWNSSVKKKIDMYMASGLLSQFQGPPLVTNAHKSAASSSSRAQQSSEDGSARDGLELEEISECSQGSIMAGLSQCTNHVVNSTMEPNRGNCRVTEESCAEPCSDDYRPAIREVSYSIPEVPYEFGSTSKFLEHVLALDWETFSGKDFQLNPNELLDMSLLDLGQESSGQFLSSLSVMDNNETVPFPPETPFDASTSLGNTMANSDLPNFVVADSDCRMIYSDVGHDGYCPLENVTTHIDGAAEQVVHHSLNFQIPEDGNFISQSCYMSSDVHGISYGQPPVPTQLPSDDGSLMFDVKSNQHNYFSISNTSQDSLLPCASDNFMSAKYSNCSHTEDMSNQKTGLSTQVPANDFVFAPSNDSQYHSAGDIDPAATNGHKDSGTLFYEPPRFPSLDIPFFSCDLIQSGSDMHQEYSPLGIRQLMISSMTPFKLWDSPTRDDSPHAVLKSAAKSFTTTPSILKKRRRDLVSPLSEQRGEKKLGGDLNQESFSNLSSDFSRLEVMFDSCVNHKQSLPNISSSNNKNFETSYLGKENVAPPCEKVKKEINERNVISDSKMLQKELHSIDVPKATGQTSITDVKTKAGGNETVESKREFSGILVEHDINDMCLLSPDHRGCKTDISIGPSSRSLANQYPRRLDAIPKHGAIISSSETPYLSVVCSPRLLAKNDGTTVVITTALQSMSPSEKKVGNSGKGVAVENTNIYVDTPFNRSIESPSAWKSPWFINSFVPGPRVDTDITIEDIGYFLSPGDRSYDAIGLMKQLGEHTAGAFADAQEVLGDETPETILKAKRAEKDNHQNLNCLAEHHTLSASTFQVHWLRTVLRNCLFSSLFCTSKIWC</sequence>
<evidence type="ECO:0000256" key="2">
    <source>
        <dbReference type="ARBA" id="ARBA00022737"/>
    </source>
</evidence>
<dbReference type="OrthoDB" id="2143914at2759"/>
<dbReference type="Gene3D" id="1.10.10.60">
    <property type="entry name" value="Homeodomain-like"/>
    <property type="match status" value="2"/>
</dbReference>
<dbReference type="PROSITE" id="PS51294">
    <property type="entry name" value="HTH_MYB"/>
    <property type="match status" value="2"/>
</dbReference>
<evidence type="ECO:0000259" key="6">
    <source>
        <dbReference type="PROSITE" id="PS50090"/>
    </source>
</evidence>
<dbReference type="FunFam" id="1.10.10.60:FF:000324">
    <property type="entry name" value="Transcription factor MYB3R-2"/>
    <property type="match status" value="1"/>
</dbReference>
<accession>A0A2Z7CZF5</accession>
<keyword evidence="4" id="KW-0539">Nucleus</keyword>
<feature type="domain" description="HTH myb-type" evidence="7">
    <location>
        <begin position="84"/>
        <end position="134"/>
    </location>
</feature>
<dbReference type="AlphaFoldDB" id="A0A2Z7CZF5"/>
<evidence type="ECO:0000259" key="7">
    <source>
        <dbReference type="PROSITE" id="PS51294"/>
    </source>
</evidence>
<reference evidence="8 9" key="1">
    <citation type="journal article" date="2015" name="Proc. Natl. Acad. Sci. U.S.A.">
        <title>The resurrection genome of Boea hygrometrica: A blueprint for survival of dehydration.</title>
        <authorList>
            <person name="Xiao L."/>
            <person name="Yang G."/>
            <person name="Zhang L."/>
            <person name="Yang X."/>
            <person name="Zhao S."/>
            <person name="Ji Z."/>
            <person name="Zhou Q."/>
            <person name="Hu M."/>
            <person name="Wang Y."/>
            <person name="Chen M."/>
            <person name="Xu Y."/>
            <person name="Jin H."/>
            <person name="Xiao X."/>
            <person name="Hu G."/>
            <person name="Bao F."/>
            <person name="Hu Y."/>
            <person name="Wan P."/>
            <person name="Li L."/>
            <person name="Deng X."/>
            <person name="Kuang T."/>
            <person name="Xiang C."/>
            <person name="Zhu J.K."/>
            <person name="Oliver M.J."/>
            <person name="He Y."/>
        </authorList>
    </citation>
    <scope>NUCLEOTIDE SEQUENCE [LARGE SCALE GENOMIC DNA]</scope>
    <source>
        <strain evidence="9">cv. XS01</strain>
    </source>
</reference>
<dbReference type="GO" id="GO:0005634">
    <property type="term" value="C:nucleus"/>
    <property type="evidence" value="ECO:0007669"/>
    <property type="project" value="UniProtKB-SubCell"/>
</dbReference>
<feature type="domain" description="Myb-like" evidence="6">
    <location>
        <begin position="28"/>
        <end position="79"/>
    </location>
</feature>
<feature type="domain" description="HTH myb-type" evidence="7">
    <location>
        <begin position="28"/>
        <end position="83"/>
    </location>
</feature>
<dbReference type="PANTHER" id="PTHR45614">
    <property type="entry name" value="MYB PROTEIN-RELATED"/>
    <property type="match status" value="1"/>
</dbReference>
<dbReference type="InterPro" id="IPR050560">
    <property type="entry name" value="MYB_TF"/>
</dbReference>
<feature type="domain" description="Myb-like" evidence="6">
    <location>
        <begin position="80"/>
        <end position="130"/>
    </location>
</feature>
<protein>
    <submittedName>
        <fullName evidence="8">Myb-related protein 3R-1-like</fullName>
    </submittedName>
</protein>
<evidence type="ECO:0000256" key="1">
    <source>
        <dbReference type="ARBA" id="ARBA00004123"/>
    </source>
</evidence>
<dbReference type="InterPro" id="IPR009057">
    <property type="entry name" value="Homeodomain-like_sf"/>
</dbReference>
<evidence type="ECO:0000313" key="9">
    <source>
        <dbReference type="Proteomes" id="UP000250235"/>
    </source>
</evidence>
<dbReference type="InterPro" id="IPR017930">
    <property type="entry name" value="Myb_dom"/>
</dbReference>
<feature type="compositionally biased region" description="Low complexity" evidence="5">
    <location>
        <begin position="158"/>
        <end position="170"/>
    </location>
</feature>
<dbReference type="InterPro" id="IPR001005">
    <property type="entry name" value="SANT/Myb"/>
</dbReference>
<organism evidence="8 9">
    <name type="scientific">Dorcoceras hygrometricum</name>
    <dbReference type="NCBI Taxonomy" id="472368"/>
    <lineage>
        <taxon>Eukaryota</taxon>
        <taxon>Viridiplantae</taxon>
        <taxon>Streptophyta</taxon>
        <taxon>Embryophyta</taxon>
        <taxon>Tracheophyta</taxon>
        <taxon>Spermatophyta</taxon>
        <taxon>Magnoliopsida</taxon>
        <taxon>eudicotyledons</taxon>
        <taxon>Gunneridae</taxon>
        <taxon>Pentapetalae</taxon>
        <taxon>asterids</taxon>
        <taxon>lamiids</taxon>
        <taxon>Lamiales</taxon>
        <taxon>Gesneriaceae</taxon>
        <taxon>Didymocarpoideae</taxon>
        <taxon>Trichosporeae</taxon>
        <taxon>Loxocarpinae</taxon>
        <taxon>Dorcoceras</taxon>
    </lineage>
</organism>
<keyword evidence="9" id="KW-1185">Reference proteome</keyword>
<dbReference type="FunFam" id="1.10.10.60:FF:000010">
    <property type="entry name" value="Transcriptional activator Myb isoform A"/>
    <property type="match status" value="1"/>
</dbReference>
<dbReference type="GO" id="GO:0000981">
    <property type="term" value="F:DNA-binding transcription factor activity, RNA polymerase II-specific"/>
    <property type="evidence" value="ECO:0007669"/>
    <property type="project" value="TreeGrafter"/>
</dbReference>
<keyword evidence="2" id="KW-0677">Repeat</keyword>
<evidence type="ECO:0000313" key="8">
    <source>
        <dbReference type="EMBL" id="KZV52634.1"/>
    </source>
</evidence>
<evidence type="ECO:0000256" key="5">
    <source>
        <dbReference type="SAM" id="MobiDB-lite"/>
    </source>
</evidence>
<dbReference type="GO" id="GO:0000978">
    <property type="term" value="F:RNA polymerase II cis-regulatory region sequence-specific DNA binding"/>
    <property type="evidence" value="ECO:0007669"/>
    <property type="project" value="TreeGrafter"/>
</dbReference>
<dbReference type="PROSITE" id="PS50090">
    <property type="entry name" value="MYB_LIKE"/>
    <property type="match status" value="2"/>
</dbReference>
<dbReference type="SUPFAM" id="SSF46689">
    <property type="entry name" value="Homeodomain-like"/>
    <property type="match status" value="1"/>
</dbReference>
<dbReference type="SMART" id="SM00717">
    <property type="entry name" value="SANT"/>
    <property type="match status" value="2"/>
</dbReference>
<name>A0A2Z7CZF5_9LAMI</name>
<evidence type="ECO:0000256" key="4">
    <source>
        <dbReference type="ARBA" id="ARBA00023242"/>
    </source>
</evidence>
<keyword evidence="3" id="KW-0238">DNA-binding</keyword>
<dbReference type="Pfam" id="PF13921">
    <property type="entry name" value="Myb_DNA-bind_6"/>
    <property type="match status" value="1"/>
</dbReference>
<dbReference type="EMBL" id="KQ991027">
    <property type="protein sequence ID" value="KZV52634.1"/>
    <property type="molecule type" value="Genomic_DNA"/>
</dbReference>
<feature type="region of interest" description="Disordered" evidence="5">
    <location>
        <begin position="153"/>
        <end position="178"/>
    </location>
</feature>